<sequence>MWGPLARRASLYRRTAAPRLRPTVLHPHVPRRQSSTPPLSSASHFSLFSRISHFHQETRFFSSISVENHEDPPTEQLIPEGDESAAGFDFNAPNVFDESPNPGFENDDSIFDGAEGDFDGPVALDGNLDVEDEGLGQAKSNDPEKVENLLSLLQSRGTINGPLESNLEEIDLVLDDEFILKVLETPCIPGENLICFFKWVLKKLEFKSSKVMLDALVSAVCVENRKREAYDLWDLVNEINEKEKGVVSTESLNTLISEFSRLGKGKAAFYVFNKFEEFGCELNADTYYLTIEALCKRSFTNWASSVCEKMLSADKLPGSEKVGKIISYLCKGDLTKDAHLVYIYAKDKKIDLPTSSMKFLISSLSRIGAAKKKEEEEINKELDQETVSMALEMLSDYTDENRKHAIKPFSSVIKKLCWIQDVDGAKKLLLEMIERGPPPGNAVFNCVINGLTKNGSMEEAVSMMRLMEKRGLKPDVYTYSVVMSGYVRNDEVEQASAIFDEAKKNHSKLSPITFHTLIRGYCKLEQYDKAVSLLGEMKTYGVTASHDEYNKLIKSLCFKALDWETAEKLEEEMRANGVVLNGRTRALISAIKELKEGESGEISSPA</sequence>
<evidence type="ECO:0000256" key="2">
    <source>
        <dbReference type="ARBA" id="ARBA00022737"/>
    </source>
</evidence>
<dbReference type="Proteomes" id="UP001632038">
    <property type="component" value="Unassembled WGS sequence"/>
</dbReference>
<keyword evidence="2" id="KW-0677">Repeat</keyword>
<evidence type="ECO:0000256" key="1">
    <source>
        <dbReference type="ARBA" id="ARBA00007626"/>
    </source>
</evidence>
<dbReference type="NCBIfam" id="TIGR00756">
    <property type="entry name" value="PPR"/>
    <property type="match status" value="4"/>
</dbReference>
<dbReference type="EMBL" id="JAVIJP010000017">
    <property type="protein sequence ID" value="KAL3641220.1"/>
    <property type="molecule type" value="Genomic_DNA"/>
</dbReference>
<dbReference type="Pfam" id="PF13041">
    <property type="entry name" value="PPR_2"/>
    <property type="match status" value="3"/>
</dbReference>
<gene>
    <name evidence="4" type="ORF">CASFOL_016188</name>
</gene>
<dbReference type="InterPro" id="IPR002885">
    <property type="entry name" value="PPR_rpt"/>
</dbReference>
<feature type="repeat" description="PPR" evidence="3">
    <location>
        <begin position="248"/>
        <end position="282"/>
    </location>
</feature>
<organism evidence="4 5">
    <name type="scientific">Castilleja foliolosa</name>
    <dbReference type="NCBI Taxonomy" id="1961234"/>
    <lineage>
        <taxon>Eukaryota</taxon>
        <taxon>Viridiplantae</taxon>
        <taxon>Streptophyta</taxon>
        <taxon>Embryophyta</taxon>
        <taxon>Tracheophyta</taxon>
        <taxon>Spermatophyta</taxon>
        <taxon>Magnoliopsida</taxon>
        <taxon>eudicotyledons</taxon>
        <taxon>Gunneridae</taxon>
        <taxon>Pentapetalae</taxon>
        <taxon>asterids</taxon>
        <taxon>lamiids</taxon>
        <taxon>Lamiales</taxon>
        <taxon>Orobanchaceae</taxon>
        <taxon>Pedicularideae</taxon>
        <taxon>Castillejinae</taxon>
        <taxon>Castilleja</taxon>
    </lineage>
</organism>
<dbReference type="Pfam" id="PF01535">
    <property type="entry name" value="PPR"/>
    <property type="match status" value="1"/>
</dbReference>
<dbReference type="PANTHER" id="PTHR47939">
    <property type="entry name" value="MEMBRANE-ASSOCIATED SALT-INDUCIBLE PROTEIN-LIKE"/>
    <property type="match status" value="1"/>
</dbReference>
<evidence type="ECO:0000313" key="4">
    <source>
        <dbReference type="EMBL" id="KAL3641220.1"/>
    </source>
</evidence>
<feature type="repeat" description="PPR" evidence="3">
    <location>
        <begin position="510"/>
        <end position="544"/>
    </location>
</feature>
<comment type="caution">
    <text evidence="4">The sequence shown here is derived from an EMBL/GenBank/DDBJ whole genome shotgun (WGS) entry which is preliminary data.</text>
</comment>
<feature type="repeat" description="PPR" evidence="3">
    <location>
        <begin position="545"/>
        <end position="580"/>
    </location>
</feature>
<dbReference type="PANTHER" id="PTHR47939:SF10">
    <property type="entry name" value="PENTACOTRIPEPTIDE-REPEAT REGION OF PRORP DOMAIN-CONTAINING PROTEIN"/>
    <property type="match status" value="1"/>
</dbReference>
<keyword evidence="5" id="KW-1185">Reference proteome</keyword>
<protein>
    <recommendedName>
        <fullName evidence="6">Pentatricopeptide repeat-containing protein</fullName>
    </recommendedName>
</protein>
<accession>A0ABD3DFV4</accession>
<name>A0ABD3DFV4_9LAMI</name>
<feature type="repeat" description="PPR" evidence="3">
    <location>
        <begin position="475"/>
        <end position="509"/>
    </location>
</feature>
<dbReference type="InterPro" id="IPR011990">
    <property type="entry name" value="TPR-like_helical_dom_sf"/>
</dbReference>
<comment type="similarity">
    <text evidence="1">Belongs to the PPR family. P subfamily.</text>
</comment>
<dbReference type="PROSITE" id="PS51375">
    <property type="entry name" value="PPR"/>
    <property type="match status" value="5"/>
</dbReference>
<evidence type="ECO:0008006" key="6">
    <source>
        <dbReference type="Google" id="ProtNLM"/>
    </source>
</evidence>
<evidence type="ECO:0000256" key="3">
    <source>
        <dbReference type="PROSITE-ProRule" id="PRU00708"/>
    </source>
</evidence>
<feature type="repeat" description="PPR" evidence="3">
    <location>
        <begin position="440"/>
        <end position="474"/>
    </location>
</feature>
<evidence type="ECO:0000313" key="5">
    <source>
        <dbReference type="Proteomes" id="UP001632038"/>
    </source>
</evidence>
<dbReference type="InterPro" id="IPR050667">
    <property type="entry name" value="PPR-containing_protein"/>
</dbReference>
<dbReference type="AlphaFoldDB" id="A0ABD3DFV4"/>
<reference evidence="5" key="1">
    <citation type="journal article" date="2024" name="IScience">
        <title>Strigolactones Initiate the Formation of Haustorium-like Structures in Castilleja.</title>
        <authorList>
            <person name="Buerger M."/>
            <person name="Peterson D."/>
            <person name="Chory J."/>
        </authorList>
    </citation>
    <scope>NUCLEOTIDE SEQUENCE [LARGE SCALE GENOMIC DNA]</scope>
</reference>
<dbReference type="Gene3D" id="1.25.40.10">
    <property type="entry name" value="Tetratricopeptide repeat domain"/>
    <property type="match status" value="3"/>
</dbReference>
<proteinExistence type="inferred from homology"/>